<accession>X1P088</accession>
<dbReference type="EMBL" id="BARV01022812">
    <property type="protein sequence ID" value="GAI24319.1"/>
    <property type="molecule type" value="Genomic_DNA"/>
</dbReference>
<protein>
    <submittedName>
        <fullName evidence="1">Uncharacterized protein</fullName>
    </submittedName>
</protein>
<gene>
    <name evidence="1" type="ORF">S06H3_37539</name>
</gene>
<evidence type="ECO:0000313" key="1">
    <source>
        <dbReference type="EMBL" id="GAI24319.1"/>
    </source>
</evidence>
<comment type="caution">
    <text evidence="1">The sequence shown here is derived from an EMBL/GenBank/DDBJ whole genome shotgun (WGS) entry which is preliminary data.</text>
</comment>
<name>X1P088_9ZZZZ</name>
<dbReference type="AlphaFoldDB" id="X1P088"/>
<proteinExistence type="predicted"/>
<sequence length="117" mass="12679">MPLTNPQDAAAAISVHTAIADAHQTTREVKAGTYTGDASDDRQIAVGFKCKIVFVFRNLTNPTQWICHMQTEAAKFLLGGASSQASDLELHATDGFVVDNMTCNILDDVYNYLAISE</sequence>
<organism evidence="1">
    <name type="scientific">marine sediment metagenome</name>
    <dbReference type="NCBI Taxonomy" id="412755"/>
    <lineage>
        <taxon>unclassified sequences</taxon>
        <taxon>metagenomes</taxon>
        <taxon>ecological metagenomes</taxon>
    </lineage>
</organism>
<reference evidence="1" key="1">
    <citation type="journal article" date="2014" name="Front. Microbiol.">
        <title>High frequency of phylogenetically diverse reductive dehalogenase-homologous genes in deep subseafloor sedimentary metagenomes.</title>
        <authorList>
            <person name="Kawai M."/>
            <person name="Futagami T."/>
            <person name="Toyoda A."/>
            <person name="Takaki Y."/>
            <person name="Nishi S."/>
            <person name="Hori S."/>
            <person name="Arai W."/>
            <person name="Tsubouchi T."/>
            <person name="Morono Y."/>
            <person name="Uchiyama I."/>
            <person name="Ito T."/>
            <person name="Fujiyama A."/>
            <person name="Inagaki F."/>
            <person name="Takami H."/>
        </authorList>
    </citation>
    <scope>NUCLEOTIDE SEQUENCE</scope>
    <source>
        <strain evidence="1">Expedition CK06-06</strain>
    </source>
</reference>